<protein>
    <submittedName>
        <fullName evidence="2">REP element-mobilizing transposase RayT</fullName>
    </submittedName>
</protein>
<feature type="domain" description="Transposase IS200-like" evidence="1">
    <location>
        <begin position="12"/>
        <end position="123"/>
    </location>
</feature>
<dbReference type="PANTHER" id="PTHR34322:SF2">
    <property type="entry name" value="TRANSPOSASE IS200-LIKE DOMAIN-CONTAINING PROTEIN"/>
    <property type="match status" value="1"/>
</dbReference>
<dbReference type="GO" id="GO:0004803">
    <property type="term" value="F:transposase activity"/>
    <property type="evidence" value="ECO:0007669"/>
    <property type="project" value="InterPro"/>
</dbReference>
<dbReference type="InterPro" id="IPR036515">
    <property type="entry name" value="Transposase_17_sf"/>
</dbReference>
<evidence type="ECO:0000313" key="3">
    <source>
        <dbReference type="Proteomes" id="UP000247416"/>
    </source>
</evidence>
<dbReference type="SMART" id="SM01321">
    <property type="entry name" value="Y1_Tnp"/>
    <property type="match status" value="1"/>
</dbReference>
<dbReference type="PANTHER" id="PTHR34322">
    <property type="entry name" value="TRANSPOSASE, Y1_TNP DOMAIN-CONTAINING"/>
    <property type="match status" value="1"/>
</dbReference>
<accession>A0A318TRV3</accession>
<dbReference type="RefSeq" id="WP_107932566.1">
    <property type="nucleotide sequence ID" value="NZ_PYWJ01000003.1"/>
</dbReference>
<evidence type="ECO:0000313" key="2">
    <source>
        <dbReference type="EMBL" id="PYF07576.1"/>
    </source>
</evidence>
<gene>
    <name evidence="2" type="ORF">BJ095_10484</name>
</gene>
<dbReference type="EMBL" id="QJTJ01000004">
    <property type="protein sequence ID" value="PYF07576.1"/>
    <property type="molecule type" value="Genomic_DNA"/>
</dbReference>
<dbReference type="Gene3D" id="3.30.70.1290">
    <property type="entry name" value="Transposase IS200-like"/>
    <property type="match status" value="1"/>
</dbReference>
<keyword evidence="3" id="KW-1185">Reference proteome</keyword>
<proteinExistence type="predicted"/>
<organism evidence="2 3">
    <name type="scientific">Ureibacillus chungkukjangi</name>
    <dbReference type="NCBI Taxonomy" id="1202712"/>
    <lineage>
        <taxon>Bacteria</taxon>
        <taxon>Bacillati</taxon>
        <taxon>Bacillota</taxon>
        <taxon>Bacilli</taxon>
        <taxon>Bacillales</taxon>
        <taxon>Caryophanaceae</taxon>
        <taxon>Ureibacillus</taxon>
    </lineage>
</organism>
<dbReference type="AlphaFoldDB" id="A0A318TRV3"/>
<sequence length="196" mass="24031">MPRKRRIWHPEVFNHVVMRGNNRQPIFNNERDFFEFYRILHNTYEKYPFTLSAYCIMTNHYHLLIQSPEVPLSTIMRIINWRYSNYYKKRYSYSGHLYENRYFSDLVSTPFSMLRVSRYIHRNPINTKTPMVNKLELYPYSSYTLYKMDKPPTYPFINIDPLLNCLQYPTLQSRNDYIQFCETTEDELPNEILNEE</sequence>
<dbReference type="GO" id="GO:0006313">
    <property type="term" value="P:DNA transposition"/>
    <property type="evidence" value="ECO:0007669"/>
    <property type="project" value="InterPro"/>
</dbReference>
<comment type="caution">
    <text evidence="2">The sequence shown here is derived from an EMBL/GenBank/DDBJ whole genome shotgun (WGS) entry which is preliminary data.</text>
</comment>
<dbReference type="OrthoDB" id="9788881at2"/>
<dbReference type="SUPFAM" id="SSF143422">
    <property type="entry name" value="Transposase IS200-like"/>
    <property type="match status" value="1"/>
</dbReference>
<dbReference type="InterPro" id="IPR002686">
    <property type="entry name" value="Transposase_17"/>
</dbReference>
<evidence type="ECO:0000259" key="1">
    <source>
        <dbReference type="SMART" id="SM01321"/>
    </source>
</evidence>
<reference evidence="2 3" key="1">
    <citation type="submission" date="2018-06" db="EMBL/GenBank/DDBJ databases">
        <title>Genomic Encyclopedia of Archaeal and Bacterial Type Strains, Phase II (KMG-II): from individual species to whole genera.</title>
        <authorList>
            <person name="Goeker M."/>
        </authorList>
    </citation>
    <scope>NUCLEOTIDE SEQUENCE [LARGE SCALE GENOMIC DNA]</scope>
    <source>
        <strain evidence="2 3">KACC 16626</strain>
    </source>
</reference>
<name>A0A318TRV3_9BACL</name>
<dbReference type="Proteomes" id="UP000247416">
    <property type="component" value="Unassembled WGS sequence"/>
</dbReference>
<dbReference type="GO" id="GO:0003677">
    <property type="term" value="F:DNA binding"/>
    <property type="evidence" value="ECO:0007669"/>
    <property type="project" value="InterPro"/>
</dbReference>
<dbReference type="Pfam" id="PF01797">
    <property type="entry name" value="Y1_Tnp"/>
    <property type="match status" value="1"/>
</dbReference>